<evidence type="ECO:0000259" key="2">
    <source>
        <dbReference type="PROSITE" id="PS50097"/>
    </source>
</evidence>
<protein>
    <recommendedName>
        <fullName evidence="2">BTB domain-containing protein</fullName>
    </recommendedName>
</protein>
<feature type="compositionally biased region" description="Acidic residues" evidence="1">
    <location>
        <begin position="155"/>
        <end position="173"/>
    </location>
</feature>
<evidence type="ECO:0000313" key="3">
    <source>
        <dbReference type="EMBL" id="KAF3130275.1"/>
    </source>
</evidence>
<dbReference type="EMBL" id="WIQZ01000055">
    <property type="protein sequence ID" value="KAF3130275.1"/>
    <property type="molecule type" value="Genomic_DNA"/>
</dbReference>
<dbReference type="CDD" id="cd18186">
    <property type="entry name" value="BTB_POZ_ZBTB_KLHL-like"/>
    <property type="match status" value="1"/>
</dbReference>
<feature type="compositionally biased region" description="Basic and acidic residues" evidence="1">
    <location>
        <begin position="501"/>
        <end position="512"/>
    </location>
</feature>
<feature type="compositionally biased region" description="Low complexity" evidence="1">
    <location>
        <begin position="28"/>
        <end position="50"/>
    </location>
</feature>
<dbReference type="PROSITE" id="PS50097">
    <property type="entry name" value="BTB"/>
    <property type="match status" value="1"/>
</dbReference>
<reference evidence="3 4" key="1">
    <citation type="submission" date="2019-06" db="EMBL/GenBank/DDBJ databases">
        <authorList>
            <person name="Palmer J.M."/>
        </authorList>
    </citation>
    <scope>NUCLEOTIDE SEQUENCE [LARGE SCALE GENOMIC DNA]</scope>
    <source>
        <strain evidence="3 4">TWF703</strain>
    </source>
</reference>
<dbReference type="SUPFAM" id="SSF54695">
    <property type="entry name" value="POZ domain"/>
    <property type="match status" value="1"/>
</dbReference>
<organism evidence="3 4">
    <name type="scientific">Orbilia oligospora</name>
    <name type="common">Nematode-trapping fungus</name>
    <name type="synonym">Arthrobotrys oligospora</name>
    <dbReference type="NCBI Taxonomy" id="2813651"/>
    <lineage>
        <taxon>Eukaryota</taxon>
        <taxon>Fungi</taxon>
        <taxon>Dikarya</taxon>
        <taxon>Ascomycota</taxon>
        <taxon>Pezizomycotina</taxon>
        <taxon>Orbiliomycetes</taxon>
        <taxon>Orbiliales</taxon>
        <taxon>Orbiliaceae</taxon>
        <taxon>Orbilia</taxon>
    </lineage>
</organism>
<comment type="caution">
    <text evidence="3">The sequence shown here is derived from an EMBL/GenBank/DDBJ whole genome shotgun (WGS) entry which is preliminary data.</text>
</comment>
<sequence>MSEPKRDPFECLNPFRKSQKKSTDTIHSIGKGSVGAVVSVSTMSSSKKPGGLPEQATTTPRSTKQQLQSGNKPPKSPLGHQPDYTPWTKRKGGEESPLFRKSLIGLRPYSPTPTGGVPEDMKIPHGLENPVTKKEKGPDGLKEEGTKNVGTHEENNDESLTDDEDKDWEDEDGGNGHYEPSPEVLATPIIRLVLDHTDSSNHDEKVTFHVHKGLLKRSSFLWACLSPYTEEIILDDRLKPYAVDTIIQFLYTHEIDYRHQFGTVEDAEEDFDKITTIEWTCCYLGVPACRDKAFQKIETAYRVFEFGYNQGAVQMRIKMTMWIYGLDEEYVEAGGWVHRMRRRVLAGWCRDISLIRNDQKLLEIFENTLSEYPSFAFDLEEFLTERAREEPKMESRLEVFKKAEKAGMERFERRRAFMFPGALSHPSKLQLPVLRPKKATAQLPAFPSGRPQTAHTINPFALSADAPSFVPGGSKGFDDDASGLKTPTHTRPVDSVTPSKSDLEPKPEEPPLRKRASRIGNLDQVIKFLGSQSVRK</sequence>
<name>A0A7C8NVL4_ORBOL</name>
<evidence type="ECO:0000313" key="4">
    <source>
        <dbReference type="Proteomes" id="UP000480548"/>
    </source>
</evidence>
<feature type="region of interest" description="Disordered" evidence="1">
    <location>
        <begin position="1"/>
        <end position="182"/>
    </location>
</feature>
<proteinExistence type="predicted"/>
<feature type="compositionally biased region" description="Polar residues" evidence="1">
    <location>
        <begin position="55"/>
        <end position="71"/>
    </location>
</feature>
<accession>A0A7C8NVL4</accession>
<dbReference type="AlphaFoldDB" id="A0A7C8NVL4"/>
<feature type="region of interest" description="Disordered" evidence="1">
    <location>
        <begin position="471"/>
        <end position="521"/>
    </location>
</feature>
<evidence type="ECO:0000256" key="1">
    <source>
        <dbReference type="SAM" id="MobiDB-lite"/>
    </source>
</evidence>
<dbReference type="InterPro" id="IPR000210">
    <property type="entry name" value="BTB/POZ_dom"/>
</dbReference>
<dbReference type="InterPro" id="IPR011333">
    <property type="entry name" value="SKP1/BTB/POZ_sf"/>
</dbReference>
<dbReference type="Proteomes" id="UP000480548">
    <property type="component" value="Unassembled WGS sequence"/>
</dbReference>
<feature type="domain" description="BTB" evidence="2">
    <location>
        <begin position="197"/>
        <end position="259"/>
    </location>
</feature>
<feature type="compositionally biased region" description="Basic and acidic residues" evidence="1">
    <location>
        <begin position="119"/>
        <end position="154"/>
    </location>
</feature>
<gene>
    <name evidence="3" type="ORF">TWF703_008263</name>
</gene>